<dbReference type="InterPro" id="IPR025665">
    <property type="entry name" value="Beta-barrel_OMP_2"/>
</dbReference>
<feature type="transmembrane region" description="Helical" evidence="3">
    <location>
        <begin position="41"/>
        <end position="59"/>
    </location>
</feature>
<accession>A0A383TYJ4</accession>
<protein>
    <recommendedName>
        <fullName evidence="4">Outer membrane protein beta-barrel domain-containing protein</fullName>
    </recommendedName>
</protein>
<evidence type="ECO:0000256" key="2">
    <source>
        <dbReference type="SAM" id="MobiDB-lite"/>
    </source>
</evidence>
<dbReference type="AlphaFoldDB" id="A0A383TYJ4"/>
<gene>
    <name evidence="5" type="ORF">SAMEA104719789_00760</name>
</gene>
<reference evidence="5 6" key="1">
    <citation type="submission" date="2018-09" db="EMBL/GenBank/DDBJ databases">
        <authorList>
            <consortium name="Pathogen Informatics"/>
        </authorList>
    </citation>
    <scope>NUCLEOTIDE SEQUENCE [LARGE SCALE GENOMIC DNA]</scope>
    <source>
        <strain evidence="5 6">OH-22767</strain>
    </source>
</reference>
<sequence length="444" mass="50791">MSFLSPNVKDKLKNNSASPPDESWVFIREKLDVNRFSKKKIWLVAASLFFIFFVGWWSFDFIQKHHKTHSVQQKNQAKISDFKIGNTEIEKKSKALKNYSDSIQSSSYVLTPNSTSEFESSHHHQSSAADNKNIPIPPQKNNKTPQNESLAAFITEFEPKDFVFITKGTFDFKKRQNLLAEKNLADLNDEIFAELELEKENVTEEKEKAKKLQKFYLAGYSGSWNVFNQSSPLVSSDFKDFGRESKNSLEFGLLFTFSPASGWEFSSGIGLLDITQQTKKAPIQLAYFINKVKVDNRISSSQTHSPDELKQSLNELNSSTQSLNHSLSGVLNQDLRYIQIPVELAYRFFNSKRWNFNIVAGSNLLFLQKNDIQLKYLEKEKSLQLPDTKERFSYNLKIGSKINYQITSQFGLYLQPEMAHFISSSSETQSNSLFGIKTGISLGF</sequence>
<keyword evidence="3" id="KW-0472">Membrane</keyword>
<feature type="compositionally biased region" description="Low complexity" evidence="2">
    <location>
        <begin position="131"/>
        <end position="145"/>
    </location>
</feature>
<evidence type="ECO:0000259" key="4">
    <source>
        <dbReference type="Pfam" id="PF13568"/>
    </source>
</evidence>
<evidence type="ECO:0000256" key="3">
    <source>
        <dbReference type="SAM" id="Phobius"/>
    </source>
</evidence>
<feature type="region of interest" description="Disordered" evidence="2">
    <location>
        <begin position="1"/>
        <end position="20"/>
    </location>
</feature>
<evidence type="ECO:0000313" key="6">
    <source>
        <dbReference type="Proteomes" id="UP000262142"/>
    </source>
</evidence>
<dbReference type="EMBL" id="UNSC01000003">
    <property type="protein sequence ID" value="SZD72320.1"/>
    <property type="molecule type" value="Genomic_DNA"/>
</dbReference>
<keyword evidence="1" id="KW-0175">Coiled coil</keyword>
<dbReference type="OrthoDB" id="1113942at2"/>
<dbReference type="Proteomes" id="UP000262142">
    <property type="component" value="Unassembled WGS sequence"/>
</dbReference>
<dbReference type="RefSeq" id="WP_119059163.1">
    <property type="nucleotide sequence ID" value="NZ_UNSC01000003.1"/>
</dbReference>
<dbReference type="Pfam" id="PF13568">
    <property type="entry name" value="OMP_b-brl_2"/>
    <property type="match status" value="1"/>
</dbReference>
<keyword evidence="3" id="KW-1133">Transmembrane helix</keyword>
<feature type="domain" description="Outer membrane protein beta-barrel" evidence="4">
    <location>
        <begin position="328"/>
        <end position="414"/>
    </location>
</feature>
<keyword evidence="3" id="KW-0812">Transmembrane</keyword>
<evidence type="ECO:0000313" key="5">
    <source>
        <dbReference type="EMBL" id="SZD72320.1"/>
    </source>
</evidence>
<name>A0A383TYJ4_9FLAO</name>
<proteinExistence type="predicted"/>
<keyword evidence="6" id="KW-1185">Reference proteome</keyword>
<feature type="coiled-coil region" evidence="1">
    <location>
        <begin position="170"/>
        <end position="212"/>
    </location>
</feature>
<organism evidence="5 6">
    <name type="scientific">Candidatus Ornithobacterium hominis</name>
    <dbReference type="NCBI Taxonomy" id="2497989"/>
    <lineage>
        <taxon>Bacteria</taxon>
        <taxon>Pseudomonadati</taxon>
        <taxon>Bacteroidota</taxon>
        <taxon>Flavobacteriia</taxon>
        <taxon>Flavobacteriales</taxon>
        <taxon>Weeksellaceae</taxon>
        <taxon>Ornithobacterium</taxon>
    </lineage>
</organism>
<evidence type="ECO:0000256" key="1">
    <source>
        <dbReference type="SAM" id="Coils"/>
    </source>
</evidence>
<feature type="region of interest" description="Disordered" evidence="2">
    <location>
        <begin position="113"/>
        <end position="145"/>
    </location>
</feature>